<protein>
    <submittedName>
        <fullName evidence="1">Uncharacterized protein</fullName>
    </submittedName>
</protein>
<evidence type="ECO:0000313" key="1">
    <source>
        <dbReference type="EMBL" id="QBZ65866.1"/>
    </source>
</evidence>
<reference evidence="1 2" key="1">
    <citation type="journal article" date="2019" name="Mol. Biol. Evol.">
        <title>Blast fungal genomes show frequent chromosomal changes, gene gains and losses, and effector gene turnover.</title>
        <authorList>
            <person name="Gomez Luciano L.B."/>
            <person name="Jason Tsai I."/>
            <person name="Chuma I."/>
            <person name="Tosa Y."/>
            <person name="Chen Y.H."/>
            <person name="Li J.Y."/>
            <person name="Li M.Y."/>
            <person name="Jade Lu M.Y."/>
            <person name="Nakayashiki H."/>
            <person name="Li W.H."/>
        </authorList>
    </citation>
    <scope>NUCLEOTIDE SEQUENCE [LARGE SCALE GENOMIC DNA]</scope>
    <source>
        <strain evidence="1">MZ5-1-6</strain>
    </source>
</reference>
<dbReference type="Proteomes" id="UP000294847">
    <property type="component" value="Chromosome 7"/>
</dbReference>
<sequence length="94" mass="10671">MKIVVLQPTDLVQRMHQTHRNMEDSWIQALIINVKASNMVGIPVSTSMPIVIRSYSRRFCQRGYATSKAKEENLPLGINAGSVLDYHTRDRSEA</sequence>
<proteinExistence type="predicted"/>
<gene>
    <name evidence="1" type="ORF">PoMZ_12833</name>
</gene>
<dbReference type="VEuPathDB" id="FungiDB:M_BR32_EuGene_00056791"/>
<name>A0A4P7NV94_PYROR</name>
<evidence type="ECO:0000313" key="2">
    <source>
        <dbReference type="Proteomes" id="UP000294847"/>
    </source>
</evidence>
<dbReference type="EMBL" id="CP034210">
    <property type="protein sequence ID" value="QBZ65866.1"/>
    <property type="molecule type" value="Genomic_DNA"/>
</dbReference>
<organism evidence="1 2">
    <name type="scientific">Pyricularia oryzae</name>
    <name type="common">Rice blast fungus</name>
    <name type="synonym">Magnaporthe oryzae</name>
    <dbReference type="NCBI Taxonomy" id="318829"/>
    <lineage>
        <taxon>Eukaryota</taxon>
        <taxon>Fungi</taxon>
        <taxon>Dikarya</taxon>
        <taxon>Ascomycota</taxon>
        <taxon>Pezizomycotina</taxon>
        <taxon>Sordariomycetes</taxon>
        <taxon>Sordariomycetidae</taxon>
        <taxon>Magnaporthales</taxon>
        <taxon>Pyriculariaceae</taxon>
        <taxon>Pyricularia</taxon>
    </lineage>
</organism>
<dbReference type="AlphaFoldDB" id="A0A4P7NV94"/>
<accession>A0A4P7NV94</accession>